<evidence type="ECO:0000313" key="2">
    <source>
        <dbReference type="Proteomes" id="UP000199339"/>
    </source>
</evidence>
<evidence type="ECO:0000313" key="1">
    <source>
        <dbReference type="EMBL" id="SFM71634.1"/>
    </source>
</evidence>
<dbReference type="Proteomes" id="UP000199339">
    <property type="component" value="Unassembled WGS sequence"/>
</dbReference>
<dbReference type="EMBL" id="FOUR01000002">
    <property type="protein sequence ID" value="SFM71634.1"/>
    <property type="molecule type" value="Genomic_DNA"/>
</dbReference>
<accession>A0A1I4T4F0</accession>
<dbReference type="AlphaFoldDB" id="A0A1I4T4F0"/>
<protein>
    <submittedName>
        <fullName evidence="1">Uncharacterized protein</fullName>
    </submittedName>
</protein>
<keyword evidence="2" id="KW-1185">Reference proteome</keyword>
<reference evidence="2" key="1">
    <citation type="submission" date="2016-10" db="EMBL/GenBank/DDBJ databases">
        <authorList>
            <person name="Varghese N."/>
            <person name="Submissions S."/>
        </authorList>
    </citation>
    <scope>NUCLEOTIDE SEQUENCE [LARGE SCALE GENOMIC DNA]</scope>
    <source>
        <strain evidence="2">CGMCC 1.6775</strain>
    </source>
</reference>
<gene>
    <name evidence="1" type="ORF">SAMN04487961_0998</name>
</gene>
<proteinExistence type="predicted"/>
<organism evidence="1 2">
    <name type="scientific">Marinobacter pelagius</name>
    <dbReference type="NCBI Taxonomy" id="379482"/>
    <lineage>
        <taxon>Bacteria</taxon>
        <taxon>Pseudomonadati</taxon>
        <taxon>Pseudomonadota</taxon>
        <taxon>Gammaproteobacteria</taxon>
        <taxon>Pseudomonadales</taxon>
        <taxon>Marinobacteraceae</taxon>
        <taxon>Marinobacter</taxon>
    </lineage>
</organism>
<dbReference type="RefSeq" id="WP_139227029.1">
    <property type="nucleotide sequence ID" value="NZ_FOUR01000002.1"/>
</dbReference>
<sequence length="126" mass="13802">MMNWTGRYCLVVSNGVLKNSSDVFSILDPDVGGTNTFTVPLSADGTGDPTHWAAYTPLQVETRDALLNMTTTEFKTYVDQLAQERGREPAGSITAFKNDLQMSAEDANPWDFIASLGLQRIVPDTI</sequence>
<name>A0A1I4T4F0_9GAMM</name>